<feature type="transmembrane region" description="Helical" evidence="2">
    <location>
        <begin position="200"/>
        <end position="217"/>
    </location>
</feature>
<dbReference type="PANTHER" id="PTHR38887">
    <property type="entry name" value="CHROMOSOME 21, WHOLE GENOME SHOTGUN SEQUENCE"/>
    <property type="match status" value="1"/>
</dbReference>
<evidence type="ECO:0000259" key="3">
    <source>
        <dbReference type="Pfam" id="PF24800"/>
    </source>
</evidence>
<keyword evidence="5" id="KW-1185">Reference proteome</keyword>
<accession>A0A4Z1GNP3</accession>
<dbReference type="AlphaFoldDB" id="A0A4Z1GNP3"/>
<feature type="compositionally biased region" description="Basic and acidic residues" evidence="1">
    <location>
        <begin position="620"/>
        <end position="638"/>
    </location>
</feature>
<dbReference type="InterPro" id="IPR056119">
    <property type="entry name" value="DUF7702"/>
</dbReference>
<organism evidence="4 5">
    <name type="scientific">Botrytis hyacinthi</name>
    <dbReference type="NCBI Taxonomy" id="278943"/>
    <lineage>
        <taxon>Eukaryota</taxon>
        <taxon>Fungi</taxon>
        <taxon>Dikarya</taxon>
        <taxon>Ascomycota</taxon>
        <taxon>Pezizomycotina</taxon>
        <taxon>Leotiomycetes</taxon>
        <taxon>Helotiales</taxon>
        <taxon>Sclerotiniaceae</taxon>
        <taxon>Botrytis</taxon>
    </lineage>
</organism>
<feature type="region of interest" description="Disordered" evidence="1">
    <location>
        <begin position="579"/>
        <end position="639"/>
    </location>
</feature>
<reference evidence="4 5" key="1">
    <citation type="submission" date="2017-12" db="EMBL/GenBank/DDBJ databases">
        <title>Comparative genomics of Botrytis spp.</title>
        <authorList>
            <person name="Valero-Jimenez C.A."/>
            <person name="Tapia P."/>
            <person name="Veloso J."/>
            <person name="Silva-Moreno E."/>
            <person name="Staats M."/>
            <person name="Valdes J.H."/>
            <person name="Van Kan J.A.L."/>
        </authorList>
    </citation>
    <scope>NUCLEOTIDE SEQUENCE [LARGE SCALE GENOMIC DNA]</scope>
    <source>
        <strain evidence="4 5">Bh0001</strain>
    </source>
</reference>
<evidence type="ECO:0000256" key="2">
    <source>
        <dbReference type="SAM" id="Phobius"/>
    </source>
</evidence>
<feature type="transmembrane region" description="Helical" evidence="2">
    <location>
        <begin position="170"/>
        <end position="188"/>
    </location>
</feature>
<feature type="transmembrane region" description="Helical" evidence="2">
    <location>
        <begin position="129"/>
        <end position="149"/>
    </location>
</feature>
<feature type="domain" description="DUF7702" evidence="3">
    <location>
        <begin position="3"/>
        <end position="99"/>
    </location>
</feature>
<name>A0A4Z1GNP3_9HELO</name>
<feature type="region of interest" description="Disordered" evidence="1">
    <location>
        <begin position="342"/>
        <end position="361"/>
    </location>
</feature>
<protein>
    <recommendedName>
        <fullName evidence="3">DUF7702 domain-containing protein</fullName>
    </recommendedName>
</protein>
<dbReference type="Pfam" id="PF24800">
    <property type="entry name" value="DUF7702"/>
    <property type="match status" value="2"/>
</dbReference>
<keyword evidence="2" id="KW-1133">Transmembrane helix</keyword>
<dbReference type="PANTHER" id="PTHR38887:SF1">
    <property type="entry name" value="RAS MODIFICATION PROTEIN ERF4"/>
    <property type="match status" value="1"/>
</dbReference>
<evidence type="ECO:0000313" key="5">
    <source>
        <dbReference type="Proteomes" id="UP000297814"/>
    </source>
</evidence>
<comment type="caution">
    <text evidence="4">The sequence shown here is derived from an EMBL/GenBank/DDBJ whole genome shotgun (WGS) entry which is preliminary data.</text>
</comment>
<feature type="transmembrane region" description="Helical" evidence="2">
    <location>
        <begin position="7"/>
        <end position="32"/>
    </location>
</feature>
<keyword evidence="2" id="KW-0472">Membrane</keyword>
<evidence type="ECO:0000313" key="4">
    <source>
        <dbReference type="EMBL" id="TGO36880.1"/>
    </source>
</evidence>
<gene>
    <name evidence="4" type="ORF">BHYA_0112g00190</name>
</gene>
<dbReference type="Proteomes" id="UP000297814">
    <property type="component" value="Unassembled WGS sequence"/>
</dbReference>
<feature type="region of interest" description="Disordered" evidence="1">
    <location>
        <begin position="707"/>
        <end position="745"/>
    </location>
</feature>
<feature type="compositionally biased region" description="Polar residues" evidence="1">
    <location>
        <begin position="729"/>
        <end position="745"/>
    </location>
</feature>
<feature type="transmembrane region" description="Helical" evidence="2">
    <location>
        <begin position="38"/>
        <end position="56"/>
    </location>
</feature>
<feature type="region of interest" description="Disordered" evidence="1">
    <location>
        <begin position="508"/>
        <end position="528"/>
    </location>
</feature>
<feature type="compositionally biased region" description="Polar residues" evidence="1">
    <location>
        <begin position="348"/>
        <end position="361"/>
    </location>
</feature>
<evidence type="ECO:0000256" key="1">
    <source>
        <dbReference type="SAM" id="MobiDB-lite"/>
    </source>
</evidence>
<keyword evidence="2" id="KW-0812">Transmembrane</keyword>
<feature type="transmembrane region" description="Helical" evidence="2">
    <location>
        <begin position="229"/>
        <end position="246"/>
    </location>
</feature>
<sequence>MVSTEKGIAYAEIIAYAIALPMAVFVIFSQGFKKKLGWVYIGLFSIVRIAGAMFELRSIHNPANASNAKWSTILQSVGISPLFMATYGLLSRTTDIISGYAKAGTPFEMQNGGYYKPSTATSGSLRSRFIQLMHIPTIIALALCIVGGTREFDGTSSKISSGRNFTKIGIAVYVGVYIIQISLVFITFRDCYKIPTGHGLVFWAVVIANPLLAVRLLYSVLAAFTSIKFFSVIDGSALVGLFVAIIEEFTVEPGSMGKLVGLISSGIGLAMEAKTSYQSPSPKSHTKDANRGSTYIAPSQMPLRTLAKANQSSNDDDAYRDVQSYADYQNTLSNRISADMDRDENYRKYSSANPRPRSMSNTYERDVSFYSHEMPDQRIQPARGLSCPVILPQRRPEAQSRGIIRAYSLELAGCGIDQDTFLDFIDDFNEAHKASPYLDVVNVAAQGVGFAPGISPMIVSMVVPIAVRAAKGYQTQRQSSSFLDKANKNLFAPHDLFAMVLTFKPEQTQNPHGVPREVQLPPSASLIYPEDERRGQQTGLKKMGHFIADYGDRRAQARYAQKNPESSLASPLPIFNSRWADPNHPANSGGLKSLLTGIPDDTKSRREDKKDRKKDHKKDRKDFRRRDSSSSDTSRRDGILSTALGAVSDASGRISTSGSRRTTLVGTARGMINGPGKEDQSLIKGIKGIGMKTDILYLMITNNTEDKRSFSSTRSQTPLAHGSSILPLESQTTNPDNWLRSSKNDQDSMYSISDQYGTVHCTNQNQNGNPYIVRQDLVATGSAARHFEQNDAPPPAYREAMPARYYDQMRQHDEEFCAPTI</sequence>
<dbReference type="EMBL" id="PQXK01000112">
    <property type="protein sequence ID" value="TGO36880.1"/>
    <property type="molecule type" value="Genomic_DNA"/>
</dbReference>
<dbReference type="InterPro" id="IPR053221">
    <property type="entry name" value="Burnettramic_acid_biosynth"/>
</dbReference>
<proteinExistence type="predicted"/>
<feature type="domain" description="DUF7702" evidence="3">
    <location>
        <begin position="122"/>
        <end position="251"/>
    </location>
</feature>
<feature type="compositionally biased region" description="Basic and acidic residues" evidence="1">
    <location>
        <begin position="600"/>
        <end position="610"/>
    </location>
</feature>